<organism evidence="10 11">
    <name type="scientific">Cellvibrio polysaccharolyticus</name>
    <dbReference type="NCBI Taxonomy" id="2082724"/>
    <lineage>
        <taxon>Bacteria</taxon>
        <taxon>Pseudomonadati</taxon>
        <taxon>Pseudomonadota</taxon>
        <taxon>Gammaproteobacteria</taxon>
        <taxon>Cellvibrionales</taxon>
        <taxon>Cellvibrionaceae</taxon>
        <taxon>Cellvibrio</taxon>
    </lineage>
</organism>
<evidence type="ECO:0000256" key="4">
    <source>
        <dbReference type="ARBA" id="ARBA00022679"/>
    </source>
</evidence>
<dbReference type="AlphaFoldDB" id="A0A928V6N1"/>
<evidence type="ECO:0000313" key="10">
    <source>
        <dbReference type="EMBL" id="MBE8718878.1"/>
    </source>
</evidence>
<comment type="subcellular location">
    <subcellularLocation>
        <location evidence="1">Cell membrane</location>
        <topology evidence="1">Multi-pass membrane protein</topology>
    </subcellularLocation>
</comment>
<proteinExistence type="predicted"/>
<protein>
    <recommendedName>
        <fullName evidence="9">Glycosyltransferase RgtA/B/C/D-like domain-containing protein</fullName>
    </recommendedName>
</protein>
<feature type="transmembrane region" description="Helical" evidence="8">
    <location>
        <begin position="286"/>
        <end position="309"/>
    </location>
</feature>
<feature type="transmembrane region" description="Helical" evidence="8">
    <location>
        <begin position="208"/>
        <end position="228"/>
    </location>
</feature>
<dbReference type="InterPro" id="IPR038731">
    <property type="entry name" value="RgtA/B/C-like"/>
</dbReference>
<evidence type="ECO:0000256" key="6">
    <source>
        <dbReference type="ARBA" id="ARBA00022989"/>
    </source>
</evidence>
<accession>A0A928V6N1</accession>
<keyword evidence="2" id="KW-1003">Cell membrane</keyword>
<feature type="transmembrane region" description="Helical" evidence="8">
    <location>
        <begin position="7"/>
        <end position="25"/>
    </location>
</feature>
<evidence type="ECO:0000259" key="9">
    <source>
        <dbReference type="Pfam" id="PF13231"/>
    </source>
</evidence>
<evidence type="ECO:0000256" key="5">
    <source>
        <dbReference type="ARBA" id="ARBA00022692"/>
    </source>
</evidence>
<sequence length="534" mass="60396">MIRSRLPVYLSWVVALSAALYLRLWQLPQQLLADDEWHAVNKLLSAEGYRDIFTSFGLADHCIPLTLLYAWLANQGWLTEWSMRFPLLIAGIALVITLPLLVRRWLQGSEYWLFTVLLAVSPLLIYFSRTARPYALSTLLAAIALFAFYRWWVERKWSWGVLYGVLAPLTVWLQLVTIPLVLAPFLFFGIHALISWRQNGHAKDVLQLFMLGLPVLAGLLLLVGPPIFNDIQSLTAKSGVDFMSLATVGAVIKLYAGTSWAWLAAVWMLLMLVGGVVLYRRQPLLMMYLSFCAGIAIVFVALSGGAWLHHPLVPARYLLPVLPWALLCVALGAVACVQWLPGKVQYGVIFLLPLLLFLAGPVPGQYKGINQFTGHMGYQFDYDWRANVYNQKWQHLPASPFFEQLAKQPPASKTLIMAPWLLEWHYNPWYLQQRVHQQHVVPGFLDGVCGGGFFGEYPAAENRVNFAHVMHIKGAPASKLNADYLVYTLWDSGDGRFTVFDKCLGELNLLFGAPVYRDEQIEVFDLRRESVDES</sequence>
<dbReference type="Proteomes" id="UP000652567">
    <property type="component" value="Unassembled WGS sequence"/>
</dbReference>
<evidence type="ECO:0000256" key="3">
    <source>
        <dbReference type="ARBA" id="ARBA00022676"/>
    </source>
</evidence>
<feature type="transmembrane region" description="Helical" evidence="8">
    <location>
        <begin position="347"/>
        <end position="366"/>
    </location>
</feature>
<evidence type="ECO:0000256" key="1">
    <source>
        <dbReference type="ARBA" id="ARBA00004651"/>
    </source>
</evidence>
<keyword evidence="11" id="KW-1185">Reference proteome</keyword>
<evidence type="ECO:0000256" key="2">
    <source>
        <dbReference type="ARBA" id="ARBA00022475"/>
    </source>
</evidence>
<feature type="transmembrane region" description="Helical" evidence="8">
    <location>
        <begin position="321"/>
        <end position="340"/>
    </location>
</feature>
<dbReference type="GO" id="GO:0009103">
    <property type="term" value="P:lipopolysaccharide biosynthetic process"/>
    <property type="evidence" value="ECO:0007669"/>
    <property type="project" value="UniProtKB-ARBA"/>
</dbReference>
<dbReference type="PANTHER" id="PTHR33908:SF11">
    <property type="entry name" value="MEMBRANE PROTEIN"/>
    <property type="match status" value="1"/>
</dbReference>
<dbReference type="PANTHER" id="PTHR33908">
    <property type="entry name" value="MANNOSYLTRANSFERASE YKCB-RELATED"/>
    <property type="match status" value="1"/>
</dbReference>
<dbReference type="EMBL" id="PRDL01000001">
    <property type="protein sequence ID" value="MBE8718878.1"/>
    <property type="molecule type" value="Genomic_DNA"/>
</dbReference>
<feature type="transmembrane region" description="Helical" evidence="8">
    <location>
        <begin position="85"/>
        <end position="105"/>
    </location>
</feature>
<keyword evidence="4" id="KW-0808">Transferase</keyword>
<keyword evidence="3" id="KW-0328">Glycosyltransferase</keyword>
<feature type="transmembrane region" description="Helical" evidence="8">
    <location>
        <begin position="134"/>
        <end position="152"/>
    </location>
</feature>
<feature type="transmembrane region" description="Helical" evidence="8">
    <location>
        <begin position="260"/>
        <end position="279"/>
    </location>
</feature>
<dbReference type="Pfam" id="PF13231">
    <property type="entry name" value="PMT_2"/>
    <property type="match status" value="1"/>
</dbReference>
<feature type="transmembrane region" description="Helical" evidence="8">
    <location>
        <begin position="172"/>
        <end position="196"/>
    </location>
</feature>
<dbReference type="RefSeq" id="WP_193911803.1">
    <property type="nucleotide sequence ID" value="NZ_PRDL01000001.1"/>
</dbReference>
<feature type="transmembrane region" description="Helical" evidence="8">
    <location>
        <begin position="111"/>
        <end position="127"/>
    </location>
</feature>
<dbReference type="InterPro" id="IPR050297">
    <property type="entry name" value="LipidA_mod_glycosyltrf_83"/>
</dbReference>
<reference evidence="10" key="1">
    <citation type="submission" date="2018-07" db="EMBL/GenBank/DDBJ databases">
        <title>Genome assembly of strain Ka43.</title>
        <authorList>
            <person name="Kukolya J."/>
            <person name="Nagy I."/>
            <person name="Horvath B."/>
            <person name="Toth A."/>
        </authorList>
    </citation>
    <scope>NUCLEOTIDE SEQUENCE</scope>
    <source>
        <strain evidence="10">KB43</strain>
    </source>
</reference>
<feature type="transmembrane region" description="Helical" evidence="8">
    <location>
        <begin position="52"/>
        <end position="73"/>
    </location>
</feature>
<evidence type="ECO:0000256" key="8">
    <source>
        <dbReference type="SAM" id="Phobius"/>
    </source>
</evidence>
<evidence type="ECO:0000313" key="11">
    <source>
        <dbReference type="Proteomes" id="UP000652567"/>
    </source>
</evidence>
<dbReference type="GO" id="GO:0016763">
    <property type="term" value="F:pentosyltransferase activity"/>
    <property type="evidence" value="ECO:0007669"/>
    <property type="project" value="TreeGrafter"/>
</dbReference>
<feature type="domain" description="Glycosyltransferase RgtA/B/C/D-like" evidence="9">
    <location>
        <begin position="79"/>
        <end position="201"/>
    </location>
</feature>
<keyword evidence="7 8" id="KW-0472">Membrane</keyword>
<comment type="caution">
    <text evidence="10">The sequence shown here is derived from an EMBL/GenBank/DDBJ whole genome shotgun (WGS) entry which is preliminary data.</text>
</comment>
<gene>
    <name evidence="10" type="ORF">C4F51_17020</name>
</gene>
<keyword evidence="6 8" id="KW-1133">Transmembrane helix</keyword>
<keyword evidence="5 8" id="KW-0812">Transmembrane</keyword>
<evidence type="ECO:0000256" key="7">
    <source>
        <dbReference type="ARBA" id="ARBA00023136"/>
    </source>
</evidence>
<dbReference type="GO" id="GO:0005886">
    <property type="term" value="C:plasma membrane"/>
    <property type="evidence" value="ECO:0007669"/>
    <property type="project" value="UniProtKB-SubCell"/>
</dbReference>
<name>A0A928V6N1_9GAMM</name>